<evidence type="ECO:0000259" key="5">
    <source>
        <dbReference type="Pfam" id="PF07940"/>
    </source>
</evidence>
<comment type="subcellular location">
    <subcellularLocation>
        <location evidence="1">Periplasm</location>
    </subcellularLocation>
</comment>
<dbReference type="Pfam" id="PF07940">
    <property type="entry name" value="Hepar_II_III_C"/>
    <property type="match status" value="1"/>
</dbReference>
<proteinExistence type="predicted"/>
<dbReference type="Proteomes" id="UP001470288">
    <property type="component" value="Unassembled WGS sequence"/>
</dbReference>
<comment type="caution">
    <text evidence="7">The sequence shown here is derived from an EMBL/GenBank/DDBJ whole genome shotgun (WGS) entry which is preliminary data.</text>
</comment>
<protein>
    <submittedName>
        <fullName evidence="7">Alginate lyase family protein</fullName>
    </submittedName>
</protein>
<name>A0ABV1I3X6_9FIRM</name>
<feature type="domain" description="Heparinase II/III-like C-terminal" evidence="5">
    <location>
        <begin position="326"/>
        <end position="494"/>
    </location>
</feature>
<dbReference type="Gene3D" id="1.50.10.100">
    <property type="entry name" value="Chondroitin AC/alginate lyase"/>
    <property type="match status" value="1"/>
</dbReference>
<reference evidence="7 8" key="1">
    <citation type="submission" date="2024-03" db="EMBL/GenBank/DDBJ databases">
        <title>Human intestinal bacterial collection.</title>
        <authorList>
            <person name="Pauvert C."/>
            <person name="Hitch T.C.A."/>
            <person name="Clavel T."/>
        </authorList>
    </citation>
    <scope>NUCLEOTIDE SEQUENCE [LARGE SCALE GENOMIC DNA]</scope>
    <source>
        <strain evidence="7 8">CLA-AA-H78B</strain>
    </source>
</reference>
<dbReference type="InterPro" id="IPR012480">
    <property type="entry name" value="Hepar_II_III_C"/>
</dbReference>
<dbReference type="GO" id="GO:0016829">
    <property type="term" value="F:lyase activity"/>
    <property type="evidence" value="ECO:0007669"/>
    <property type="project" value="UniProtKB-KW"/>
</dbReference>
<feature type="domain" description="Heparin-sulfate lyase N-terminal" evidence="6">
    <location>
        <begin position="84"/>
        <end position="319"/>
    </location>
</feature>
<dbReference type="EMBL" id="JBBMFC010000033">
    <property type="protein sequence ID" value="MEQ2579909.1"/>
    <property type="molecule type" value="Genomic_DNA"/>
</dbReference>
<dbReference type="InterPro" id="IPR031680">
    <property type="entry name" value="Hepar_II_III_N"/>
</dbReference>
<evidence type="ECO:0000256" key="3">
    <source>
        <dbReference type="ARBA" id="ARBA00022764"/>
    </source>
</evidence>
<organism evidence="7 8">
    <name type="scientific">Hominiventricola aquisgranensis</name>
    <dbReference type="NCBI Taxonomy" id="3133164"/>
    <lineage>
        <taxon>Bacteria</taxon>
        <taxon>Bacillati</taxon>
        <taxon>Bacillota</taxon>
        <taxon>Clostridia</taxon>
        <taxon>Lachnospirales</taxon>
        <taxon>Lachnospiraceae</taxon>
        <taxon>Hominiventricola</taxon>
    </lineage>
</organism>
<dbReference type="RefSeq" id="WP_349145053.1">
    <property type="nucleotide sequence ID" value="NZ_JBBMFC010000033.1"/>
</dbReference>
<accession>A0ABV1I3X6</accession>
<evidence type="ECO:0000256" key="2">
    <source>
        <dbReference type="ARBA" id="ARBA00022729"/>
    </source>
</evidence>
<keyword evidence="8" id="KW-1185">Reference proteome</keyword>
<dbReference type="InterPro" id="IPR008929">
    <property type="entry name" value="Chondroitin_lyas"/>
</dbReference>
<keyword evidence="3" id="KW-0574">Periplasm</keyword>
<evidence type="ECO:0000259" key="6">
    <source>
        <dbReference type="Pfam" id="PF16889"/>
    </source>
</evidence>
<evidence type="ECO:0000313" key="7">
    <source>
        <dbReference type="EMBL" id="MEQ2579909.1"/>
    </source>
</evidence>
<sequence>MDIKKYCETLKYLKKSQIRYLIKNRLTRGKAAETEAKAPVKGELALWMPRLDEHPDYLKRFSLEELLNGNVTLLHESGTPSGNDWKHPDKSHLWNFNLQYLEFLIPLVAAYRETKNEKYYTCFRDYCERWISDNADGKGDGWHPYTISLRLTNLWICLDGFEGRVQEDQVFFLKLTDSMYAQYLHLQKKLELHLLGNHYLENLKAVMLGALYFKEPGIYAEYKSRLQEELKEQILPDGVHYERSIMYHKIVLEDVMRAAKGVKDADQLFYQELSALLQPMTDAMYSLEEGMGHTPLFNDSGDNVARSMLSLLAALREEFSIAPVNKNAFPDAGYYCLRHQGLKILMDAGEIAPDYMPGHGHCDGLSFEVSVNQHPVFVNSGTGQYQGSLRGYFRSTRAHNTVVIEGEEQSECWGEHRVAKRISQVSGDCGADWIHGELVTATGRHQGRTILTEDQKVVVKDQVIGSAQGYLHLAPDYEYEEQDGQVLVKAVDGNVICRIIPELSDQIKIHRDGEICSYAPEFGQIMKIQVLEIAWEGDGSEHEIQINW</sequence>
<evidence type="ECO:0000256" key="4">
    <source>
        <dbReference type="ARBA" id="ARBA00023239"/>
    </source>
</evidence>
<evidence type="ECO:0000313" key="8">
    <source>
        <dbReference type="Proteomes" id="UP001470288"/>
    </source>
</evidence>
<dbReference type="Pfam" id="PF16889">
    <property type="entry name" value="Hepar_II_III_N"/>
    <property type="match status" value="1"/>
</dbReference>
<keyword evidence="4 7" id="KW-0456">Lyase</keyword>
<dbReference type="Gene3D" id="2.70.98.70">
    <property type="match status" value="1"/>
</dbReference>
<keyword evidence="2" id="KW-0732">Signal</keyword>
<dbReference type="SUPFAM" id="SSF48230">
    <property type="entry name" value="Chondroitin AC/alginate lyase"/>
    <property type="match status" value="1"/>
</dbReference>
<evidence type="ECO:0000256" key="1">
    <source>
        <dbReference type="ARBA" id="ARBA00004418"/>
    </source>
</evidence>
<dbReference type="PANTHER" id="PTHR39210">
    <property type="entry name" value="HEPARIN-SULFATE LYASE"/>
    <property type="match status" value="1"/>
</dbReference>
<dbReference type="PANTHER" id="PTHR39210:SF1">
    <property type="entry name" value="HEPARIN-SULFATE LYASE"/>
    <property type="match status" value="1"/>
</dbReference>
<gene>
    <name evidence="7" type="ORF">WMO62_13935</name>
</gene>